<name>A0A4Y7KGR8_PAPSO</name>
<dbReference type="Gramene" id="RZC71149">
    <property type="protein sequence ID" value="RZC71149"/>
    <property type="gene ID" value="C5167_034337"/>
</dbReference>
<accession>A0A4Y7KGR8</accession>
<dbReference type="InterPro" id="IPR010301">
    <property type="entry name" value="RRP1"/>
</dbReference>
<keyword evidence="4" id="KW-0539">Nucleus</keyword>
<keyword evidence="3" id="KW-0698">rRNA processing</keyword>
<feature type="region of interest" description="Disordered" evidence="5">
    <location>
        <begin position="600"/>
        <end position="635"/>
    </location>
</feature>
<dbReference type="GO" id="GO:0006364">
    <property type="term" value="P:rRNA processing"/>
    <property type="evidence" value="ECO:0007669"/>
    <property type="project" value="UniProtKB-KW"/>
</dbReference>
<dbReference type="Proteomes" id="UP000316621">
    <property type="component" value="Chromosome 7"/>
</dbReference>
<feature type="region of interest" description="Disordered" evidence="5">
    <location>
        <begin position="445"/>
        <end position="558"/>
    </location>
</feature>
<organism evidence="6 7">
    <name type="scientific">Papaver somniferum</name>
    <name type="common">Opium poppy</name>
    <dbReference type="NCBI Taxonomy" id="3469"/>
    <lineage>
        <taxon>Eukaryota</taxon>
        <taxon>Viridiplantae</taxon>
        <taxon>Streptophyta</taxon>
        <taxon>Embryophyta</taxon>
        <taxon>Tracheophyta</taxon>
        <taxon>Spermatophyta</taxon>
        <taxon>Magnoliopsida</taxon>
        <taxon>Ranunculales</taxon>
        <taxon>Papaveraceae</taxon>
        <taxon>Papaveroideae</taxon>
        <taxon>Papaver</taxon>
    </lineage>
</organism>
<evidence type="ECO:0000256" key="2">
    <source>
        <dbReference type="ARBA" id="ARBA00006374"/>
    </source>
</evidence>
<feature type="non-terminal residue" evidence="6">
    <location>
        <position position="1"/>
    </location>
</feature>
<comment type="similarity">
    <text evidence="2">Belongs to the RRP1 family.</text>
</comment>
<dbReference type="EMBL" id="CM010721">
    <property type="protein sequence ID" value="RZC71149.1"/>
    <property type="molecule type" value="Genomic_DNA"/>
</dbReference>
<sequence>QFIGAKGMQPNEADEEFGETLAALEAFNILILERTAIPQSPLLLTRQRPLQYEKSPQSPFPSRIRGLGPNFGYSLNPKSKTSFIPSFSSRRLQYFLGFVLHHRTTTATTSLAMGTETLKPVTKIIQHLASCNKSTRDKAIKLLKSWFPSQPEISDEQMRKIWKGLFYCVWHSDKQQVQLELINNLSSLLVTFDDLNLSVQYFEVFLVTMRREWSGIDYLRLDKFYLLIRKFLYQFFNLLKKNGWDIEVMERLMGVLEVKTLFSADGYPAHGVNYHICEIFFEELKAFIPLSLDVFKFDVLVKPFLLVLKKSTDKILLNKIRTGMFEFLLRHGKKLLEFKKSNGSSENVEAEVEFFGTIALTFSLSAKLFALGSSEDCLQGNRKVLFGLHENFEKLEKELANSKVKIGAFVVKKGVDDDEEIPDLVPITGLKVGYDEVMAEQAEVDINGSADKSSKKKGKKAKKDSSGKREQAEVMAEQAEVDINGSADKSSKKKGKKAKKDSSGEGKKDSSGEGKKDSSGEGKKDSSGGKNSKKSKKGSSGKDANENEGTRDTSSSIIDFNETVISNLQMQFEKVAAEVGMDLIDTSSEVLPTLPINGTVSKKRKRARSADRMSSLGKDVSGGGLTEKSGEKSAKKVRFSMKSNIVWKPQTPLPPQSLRLPPSATPRGSALKKGLSPGPIRESALVPKMVNQRPSTVKKVRKSPKGAAPTVKRLRKMRF</sequence>
<feature type="region of interest" description="Disordered" evidence="5">
    <location>
        <begin position="647"/>
        <end position="719"/>
    </location>
</feature>
<dbReference type="GO" id="GO:0030688">
    <property type="term" value="C:preribosome, small subunit precursor"/>
    <property type="evidence" value="ECO:0007669"/>
    <property type="project" value="InterPro"/>
</dbReference>
<evidence type="ECO:0000256" key="5">
    <source>
        <dbReference type="SAM" id="MobiDB-lite"/>
    </source>
</evidence>
<feature type="compositionally biased region" description="Basic and acidic residues" evidence="5">
    <location>
        <begin position="500"/>
        <end position="527"/>
    </location>
</feature>
<dbReference type="Pfam" id="PF05997">
    <property type="entry name" value="Nop52"/>
    <property type="match status" value="1"/>
</dbReference>
<evidence type="ECO:0000313" key="7">
    <source>
        <dbReference type="Proteomes" id="UP000316621"/>
    </source>
</evidence>
<keyword evidence="7" id="KW-1185">Reference proteome</keyword>
<feature type="compositionally biased region" description="Basic and acidic residues" evidence="5">
    <location>
        <begin position="463"/>
        <end position="472"/>
    </location>
</feature>
<evidence type="ECO:0000313" key="6">
    <source>
        <dbReference type="EMBL" id="RZC71149.1"/>
    </source>
</evidence>
<reference evidence="6 7" key="1">
    <citation type="journal article" date="2018" name="Science">
        <title>The opium poppy genome and morphinan production.</title>
        <authorList>
            <person name="Guo L."/>
            <person name="Winzer T."/>
            <person name="Yang X."/>
            <person name="Li Y."/>
            <person name="Ning Z."/>
            <person name="He Z."/>
            <person name="Teodor R."/>
            <person name="Lu Y."/>
            <person name="Bowser T.A."/>
            <person name="Graham I.A."/>
            <person name="Ye K."/>
        </authorList>
    </citation>
    <scope>NUCLEOTIDE SEQUENCE [LARGE SCALE GENOMIC DNA]</scope>
    <source>
        <strain evidence="7">cv. HN1</strain>
        <tissue evidence="6">Leaves</tissue>
    </source>
</reference>
<evidence type="ECO:0000256" key="1">
    <source>
        <dbReference type="ARBA" id="ARBA00004123"/>
    </source>
</evidence>
<gene>
    <name evidence="6" type="ORF">C5167_034337</name>
</gene>
<comment type="subcellular location">
    <subcellularLocation>
        <location evidence="1">Nucleus</location>
    </subcellularLocation>
</comment>
<dbReference type="STRING" id="3469.A0A4Y7KGR8"/>
<dbReference type="PANTHER" id="PTHR13026">
    <property type="entry name" value="NNP-1 PROTEIN NOVEL NUCLEAR PROTEIN 1 NOP52"/>
    <property type="match status" value="1"/>
</dbReference>
<evidence type="ECO:0000256" key="3">
    <source>
        <dbReference type="ARBA" id="ARBA00022552"/>
    </source>
</evidence>
<dbReference type="PANTHER" id="PTHR13026:SF0">
    <property type="entry name" value="RIBOSOMAL RNA PROCESSING 1B"/>
    <property type="match status" value="1"/>
</dbReference>
<dbReference type="AlphaFoldDB" id="A0A4Y7KGR8"/>
<dbReference type="GO" id="GO:0005634">
    <property type="term" value="C:nucleus"/>
    <property type="evidence" value="ECO:0007669"/>
    <property type="project" value="UniProtKB-SubCell"/>
</dbReference>
<evidence type="ECO:0000256" key="4">
    <source>
        <dbReference type="ARBA" id="ARBA00023242"/>
    </source>
</evidence>
<dbReference type="OMA" id="FYCFWHS"/>
<protein>
    <submittedName>
        <fullName evidence="6">Uncharacterized protein</fullName>
    </submittedName>
</protein>
<proteinExistence type="inferred from homology"/>